<keyword evidence="2" id="KW-0812">Transmembrane</keyword>
<evidence type="ECO:0000313" key="3">
    <source>
        <dbReference type="EMBL" id="AYE35606.1"/>
    </source>
</evidence>
<feature type="region of interest" description="Disordered" evidence="1">
    <location>
        <begin position="1"/>
        <end position="37"/>
    </location>
</feature>
<evidence type="ECO:0000256" key="1">
    <source>
        <dbReference type="SAM" id="MobiDB-lite"/>
    </source>
</evidence>
<gene>
    <name evidence="3" type="ORF">CP523_14855</name>
    <name evidence="4" type="ORF">NH397_07295</name>
</gene>
<keyword evidence="3" id="KW-0131">Cell cycle</keyword>
<evidence type="ECO:0000256" key="2">
    <source>
        <dbReference type="SAM" id="Phobius"/>
    </source>
</evidence>
<dbReference type="EMBL" id="CP099799">
    <property type="protein sequence ID" value="USS02211.1"/>
    <property type="molecule type" value="Genomic_DNA"/>
</dbReference>
<feature type="compositionally biased region" description="Basic and acidic residues" evidence="1">
    <location>
        <begin position="17"/>
        <end position="35"/>
    </location>
</feature>
<dbReference type="OrthoDB" id="1934437at2"/>
<dbReference type="AlphaFoldDB" id="A0A9N7PK80"/>
<keyword evidence="3" id="KW-0132">Cell division</keyword>
<dbReference type="GO" id="GO:0051301">
    <property type="term" value="P:cell division"/>
    <property type="evidence" value="ECO:0007669"/>
    <property type="project" value="UniProtKB-KW"/>
</dbReference>
<keyword evidence="6" id="KW-1185">Reference proteome</keyword>
<name>A0A9N7PK80_CLOSE</name>
<evidence type="ECO:0000313" key="5">
    <source>
        <dbReference type="Proteomes" id="UP000280586"/>
    </source>
</evidence>
<dbReference type="RefSeq" id="WP_066676095.1">
    <property type="nucleotide sequence ID" value="NZ_CABMIZ010000013.1"/>
</dbReference>
<organism evidence="3 5">
    <name type="scientific">Clostridium septicum</name>
    <dbReference type="NCBI Taxonomy" id="1504"/>
    <lineage>
        <taxon>Bacteria</taxon>
        <taxon>Bacillati</taxon>
        <taxon>Bacillota</taxon>
        <taxon>Clostridia</taxon>
        <taxon>Eubacteriales</taxon>
        <taxon>Clostridiaceae</taxon>
        <taxon>Clostridium</taxon>
    </lineage>
</organism>
<dbReference type="GeneID" id="303561967"/>
<dbReference type="Proteomes" id="UP000280586">
    <property type="component" value="Chromosome"/>
</dbReference>
<sequence>MVEKEYDYIRGNTATNPKREYGNPSKDKRVKEKQKIQRQKNKHIQRLKNKRTRGVIQLSAVIFILGVATISRYGQIYKMQHKLTNLKTEIKTEISNGEATRVALLKYSSLEKIREVATGKLGMIAPDNSSTISIDISKNYFPNISEETESKKENKNIFSKLMDALN</sequence>
<evidence type="ECO:0000313" key="4">
    <source>
        <dbReference type="EMBL" id="USS02211.1"/>
    </source>
</evidence>
<keyword evidence="2" id="KW-1133">Transmembrane helix</keyword>
<accession>A0A9N7PK80</accession>
<proteinExistence type="predicted"/>
<keyword evidence="2" id="KW-0472">Membrane</keyword>
<feature type="transmembrane region" description="Helical" evidence="2">
    <location>
        <begin position="55"/>
        <end position="74"/>
    </location>
</feature>
<dbReference type="Proteomes" id="UP001055437">
    <property type="component" value="Chromosome"/>
</dbReference>
<reference evidence="4" key="2">
    <citation type="submission" date="2022-06" db="EMBL/GenBank/DDBJ databases">
        <authorList>
            <person name="Holder M.E."/>
            <person name="Ajami N.J."/>
            <person name="Petrosino J.F."/>
        </authorList>
    </citation>
    <scope>NUCLEOTIDE SEQUENCE</scope>
    <source>
        <strain evidence="4">RMA 8861</strain>
    </source>
</reference>
<dbReference type="KEGG" id="csep:CP523_14855"/>
<protein>
    <submittedName>
        <fullName evidence="3">Cell division protein FtsL</fullName>
    </submittedName>
</protein>
<reference evidence="3 5" key="1">
    <citation type="submission" date="2017-09" db="EMBL/GenBank/DDBJ databases">
        <authorList>
            <person name="Thomas P."/>
            <person name="Seyboldt C."/>
        </authorList>
    </citation>
    <scope>NUCLEOTIDE SEQUENCE [LARGE SCALE GENOMIC DNA]</scope>
    <source>
        <strain evidence="3 5">DSM 7534</strain>
    </source>
</reference>
<dbReference type="EMBL" id="CP023671">
    <property type="protein sequence ID" value="AYE35606.1"/>
    <property type="molecule type" value="Genomic_DNA"/>
</dbReference>
<evidence type="ECO:0000313" key="6">
    <source>
        <dbReference type="Proteomes" id="UP001055437"/>
    </source>
</evidence>